<evidence type="ECO:0000313" key="5">
    <source>
        <dbReference type="Proteomes" id="UP001501035"/>
    </source>
</evidence>
<evidence type="ECO:0000259" key="3">
    <source>
        <dbReference type="Pfam" id="PF13827"/>
    </source>
</evidence>
<feature type="domain" description="DUF4189" evidence="3">
    <location>
        <begin position="163"/>
        <end position="238"/>
    </location>
</feature>
<proteinExistence type="predicted"/>
<feature type="region of interest" description="Disordered" evidence="1">
    <location>
        <begin position="1"/>
        <end position="88"/>
    </location>
</feature>
<evidence type="ECO:0000256" key="1">
    <source>
        <dbReference type="SAM" id="MobiDB-lite"/>
    </source>
</evidence>
<dbReference type="EMBL" id="BAAAVS010000024">
    <property type="protein sequence ID" value="GAA3039450.1"/>
    <property type="molecule type" value="Genomic_DNA"/>
</dbReference>
<comment type="caution">
    <text evidence="4">The sequence shown here is derived from an EMBL/GenBank/DDBJ whole genome shotgun (WGS) entry which is preliminary data.</text>
</comment>
<keyword evidence="2" id="KW-0472">Membrane</keyword>
<evidence type="ECO:0000256" key="2">
    <source>
        <dbReference type="SAM" id="Phobius"/>
    </source>
</evidence>
<reference evidence="5" key="1">
    <citation type="journal article" date="2019" name="Int. J. Syst. Evol. Microbiol.">
        <title>The Global Catalogue of Microorganisms (GCM) 10K type strain sequencing project: providing services to taxonomists for standard genome sequencing and annotation.</title>
        <authorList>
            <consortium name="The Broad Institute Genomics Platform"/>
            <consortium name="The Broad Institute Genome Sequencing Center for Infectious Disease"/>
            <person name="Wu L."/>
            <person name="Ma J."/>
        </authorList>
    </citation>
    <scope>NUCLEOTIDE SEQUENCE [LARGE SCALE GENOMIC DNA]</scope>
    <source>
        <strain evidence="5">JCM 14234</strain>
    </source>
</reference>
<dbReference type="InterPro" id="IPR025240">
    <property type="entry name" value="DUF4189"/>
</dbReference>
<keyword evidence="2" id="KW-0812">Transmembrane</keyword>
<feature type="transmembrane region" description="Helical" evidence="2">
    <location>
        <begin position="94"/>
        <end position="120"/>
    </location>
</feature>
<organism evidence="4 5">
    <name type="scientific">Gordonia defluvii</name>
    <dbReference type="NCBI Taxonomy" id="283718"/>
    <lineage>
        <taxon>Bacteria</taxon>
        <taxon>Bacillati</taxon>
        <taxon>Actinomycetota</taxon>
        <taxon>Actinomycetes</taxon>
        <taxon>Mycobacteriales</taxon>
        <taxon>Gordoniaceae</taxon>
        <taxon>Gordonia</taxon>
    </lineage>
</organism>
<dbReference type="Proteomes" id="UP001501035">
    <property type="component" value="Unassembled WGS sequence"/>
</dbReference>
<feature type="region of interest" description="Disordered" evidence="1">
    <location>
        <begin position="126"/>
        <end position="151"/>
    </location>
</feature>
<gene>
    <name evidence="4" type="ORF">GCM10010528_20030</name>
</gene>
<keyword evidence="2" id="KW-1133">Transmembrane helix</keyword>
<sequence length="259" mass="26359">MPGNESTAGGLAYAESMTYPPRGPAGPGIPPPDPNSPPPPPGYSYPPPGHGNQGYPPPGQGYPPPGQGFPPPGQGFPPPGQGYRPPPPRSSKGLVIGLLIGGLVLVGSLVAVATVGLIIYNRDGASRHASPATTQWQTATRTPWSATNTPWTTTTTPAASTLYGAFAVSTATGDVGWAINSSTQSGAESLARSKCGASSCAGVLWFRNACGALAQSQNDSSWGWAWSTTRQEAITKAFGYVTGGNPKVIVAKCTSNVTG</sequence>
<evidence type="ECO:0000313" key="4">
    <source>
        <dbReference type="EMBL" id="GAA3039450.1"/>
    </source>
</evidence>
<protein>
    <recommendedName>
        <fullName evidence="3">DUF4189 domain-containing protein</fullName>
    </recommendedName>
</protein>
<dbReference type="Pfam" id="PF13827">
    <property type="entry name" value="DUF4189"/>
    <property type="match status" value="1"/>
</dbReference>
<feature type="compositionally biased region" description="Pro residues" evidence="1">
    <location>
        <begin position="21"/>
        <end position="88"/>
    </location>
</feature>
<name>A0ABP6LHH4_9ACTN</name>
<feature type="compositionally biased region" description="Low complexity" evidence="1">
    <location>
        <begin position="142"/>
        <end position="151"/>
    </location>
</feature>
<accession>A0ABP6LHH4</accession>
<feature type="compositionally biased region" description="Polar residues" evidence="1">
    <location>
        <begin position="131"/>
        <end position="141"/>
    </location>
</feature>
<keyword evidence="5" id="KW-1185">Reference proteome</keyword>